<dbReference type="InterPro" id="IPR051082">
    <property type="entry name" value="Pentapeptide-BTB/POZ_domain"/>
</dbReference>
<dbReference type="PANTHER" id="PTHR14136">
    <property type="entry name" value="BTB_POZ DOMAIN-CONTAINING PROTEIN KCTD9"/>
    <property type="match status" value="1"/>
</dbReference>
<dbReference type="Proteomes" id="UP000664731">
    <property type="component" value="Unassembled WGS sequence"/>
</dbReference>
<dbReference type="InterPro" id="IPR001646">
    <property type="entry name" value="5peptide_repeat"/>
</dbReference>
<evidence type="ECO:0000313" key="3">
    <source>
        <dbReference type="Proteomes" id="UP000664731"/>
    </source>
</evidence>
<organism evidence="2 3">
    <name type="scientific">Comamonas denitrificans</name>
    <dbReference type="NCBI Taxonomy" id="117506"/>
    <lineage>
        <taxon>Bacteria</taxon>
        <taxon>Pseudomonadati</taxon>
        <taxon>Pseudomonadota</taxon>
        <taxon>Betaproteobacteria</taxon>
        <taxon>Burkholderiales</taxon>
        <taxon>Comamonadaceae</taxon>
        <taxon>Comamonas</taxon>
    </lineage>
</organism>
<dbReference type="PANTHER" id="PTHR14136:SF17">
    <property type="entry name" value="BTB_POZ DOMAIN-CONTAINING PROTEIN KCTD9"/>
    <property type="match status" value="1"/>
</dbReference>
<dbReference type="SUPFAM" id="SSF141571">
    <property type="entry name" value="Pentapeptide repeat-like"/>
    <property type="match status" value="2"/>
</dbReference>
<name>A0A939KE76_9BURK</name>
<dbReference type="RefSeq" id="WP_207575809.1">
    <property type="nucleotide sequence ID" value="NZ_JAFNME010000027.1"/>
</dbReference>
<reference evidence="2" key="1">
    <citation type="submission" date="2021-03" db="EMBL/GenBank/DDBJ databases">
        <title>Comamonas denitrificans.</title>
        <authorList>
            <person name="Finster K."/>
        </authorList>
    </citation>
    <scope>NUCLEOTIDE SEQUENCE</scope>
    <source>
        <strain evidence="2">MM2021_4</strain>
    </source>
</reference>
<keyword evidence="3" id="KW-1185">Reference proteome</keyword>
<dbReference type="Gene3D" id="2.160.20.80">
    <property type="entry name" value="E3 ubiquitin-protein ligase SopA"/>
    <property type="match status" value="3"/>
</dbReference>
<feature type="domain" description="DUF2169" evidence="1">
    <location>
        <begin position="38"/>
        <end position="297"/>
    </location>
</feature>
<protein>
    <submittedName>
        <fullName evidence="2">DUF2169 domain-containing protein</fullName>
    </submittedName>
</protein>
<dbReference type="InterPro" id="IPR018683">
    <property type="entry name" value="DUF2169"/>
</dbReference>
<proteinExistence type="predicted"/>
<evidence type="ECO:0000259" key="1">
    <source>
        <dbReference type="Pfam" id="PF09937"/>
    </source>
</evidence>
<dbReference type="Pfam" id="PF09937">
    <property type="entry name" value="DUF2169"/>
    <property type="match status" value="1"/>
</dbReference>
<dbReference type="EMBL" id="JAFNME010000027">
    <property type="protein sequence ID" value="MBO1250411.1"/>
    <property type="molecule type" value="Genomic_DNA"/>
</dbReference>
<accession>A0A939KE76</accession>
<evidence type="ECO:0000313" key="2">
    <source>
        <dbReference type="EMBL" id="MBO1250411.1"/>
    </source>
</evidence>
<gene>
    <name evidence="2" type="ORF">J1777_11340</name>
</gene>
<dbReference type="Pfam" id="PF00805">
    <property type="entry name" value="Pentapeptide"/>
    <property type="match status" value="2"/>
</dbReference>
<sequence length="889" mass="95054">MQLKCDGASFILQANTRSGGRYGVVLTIGLLVDAQGQIMPANQAWAWITERLGKQPLDCGLKKSRGSFAVHGAAYALTEAQRQGMAVRARVGGVEKSLHVFPPRYWHHGVLGWSAVQDGAIHSVPLVLANAYGGSQWPDNPQGMGHVSEAGAAHGVRLAPLELAQPGAAVLTPEQRAATASFLPLPPQHTQRRQFLGALDAAWVAQQAPYLPAGTDLRWLDEVAQDQCHSTYWRGNEPWEVVGMHPSQPQVSGHLPGLRPRLFVQYADPAVAASEAPLDLDTVWLFPADEQVVLLYRTHLAVQDMDGADIDTVALGIERANEPRLAQQAWLERLLPSAAQPALEPPAPAALAGLAAAAPGAAGAAAPPDAAELAASLQAASDPLYDEVAQAYADGLAQSKRLADRMGLPFDPEAHPFPPNTNYAALLAAPALPSQPLDAAAMRAEIEAEIAQAMDAAQQQARDILERMGLEPEAMLQQAQQDMLAAQPVDLPATLARLDLPEPQQTQMLEQLSAAAAQERAVEAEIDSKIGALSAAIAANNTKYLDKSIDIQALPAIDKPITREILEARYAAGEGLQDLQLQGLDLSGIDLRQADLQGSVFENCQLQGACLAHSHLARCQFIDCDLGHAQLAKANLSQALLQRVVLHQAVLTEADLTGMRAQDCDLTEIDAVSANGQETQWQQCQLNHAALEGSQFGRARFNACDLRAARWAQADLQRAQLQACQLGAADLRGANLREADFSNVAGQGLNLSGANLSHWRASAHCTLEAALLTHADLSQACLQHCDLSGADLRGATLNAALLQHCNLSATHGAQLVAQNAYFSDCNLSNAQWPEANLLGSRLRKVCLEQVDLRSSNLHGLRSEGANSKEIYLNHALMTRCNLREDLASG</sequence>
<dbReference type="Pfam" id="PF13599">
    <property type="entry name" value="Pentapeptide_4"/>
    <property type="match status" value="2"/>
</dbReference>
<dbReference type="AlphaFoldDB" id="A0A939KE76"/>
<comment type="caution">
    <text evidence="2">The sequence shown here is derived from an EMBL/GenBank/DDBJ whole genome shotgun (WGS) entry which is preliminary data.</text>
</comment>